<dbReference type="Pfam" id="PF21837">
    <property type="entry name" value="DUF6896"/>
    <property type="match status" value="1"/>
</dbReference>
<keyword evidence="3" id="KW-1185">Reference proteome</keyword>
<organism evidence="2 3">
    <name type="scientific">Vitreoscilla massiliensis</name>
    <dbReference type="NCBI Taxonomy" id="1689272"/>
    <lineage>
        <taxon>Bacteria</taxon>
        <taxon>Pseudomonadati</taxon>
        <taxon>Pseudomonadota</taxon>
        <taxon>Betaproteobacteria</taxon>
        <taxon>Neisseriales</taxon>
        <taxon>Neisseriaceae</taxon>
        <taxon>Vitreoscilla</taxon>
    </lineage>
</organism>
<proteinExistence type="predicted"/>
<dbReference type="RefSeq" id="WP_058355776.1">
    <property type="nucleotide sequence ID" value="NZ_CABKVG010000008.1"/>
</dbReference>
<dbReference type="InterPro" id="IPR054191">
    <property type="entry name" value="DUF6896"/>
</dbReference>
<name>A0ABY4E4B1_9NEIS</name>
<dbReference type="EMBL" id="CP091511">
    <property type="protein sequence ID" value="UOO90344.1"/>
    <property type="molecule type" value="Genomic_DNA"/>
</dbReference>
<dbReference type="Proteomes" id="UP000832011">
    <property type="component" value="Chromosome"/>
</dbReference>
<evidence type="ECO:0000313" key="3">
    <source>
        <dbReference type="Proteomes" id="UP000832011"/>
    </source>
</evidence>
<evidence type="ECO:0000313" key="2">
    <source>
        <dbReference type="EMBL" id="UOO90344.1"/>
    </source>
</evidence>
<sequence length="158" mass="17636">MEDKIAMTILDVEMEAVLLQAIDAHIALAHELMHKLITETDQPEKALIATGHFDEIQNADVYAGGETLSGGWWFDVHGEHCLFHNLVTGQKLEVALGDQDCVATVDAYFFAQFLASSKAFQCLSRWVEQLDGGVLALFEQLARDNKMQQVRGVVFRKT</sequence>
<evidence type="ECO:0000259" key="1">
    <source>
        <dbReference type="Pfam" id="PF21837"/>
    </source>
</evidence>
<accession>A0ABY4E4B1</accession>
<feature type="domain" description="DUF6896" evidence="1">
    <location>
        <begin position="19"/>
        <end position="150"/>
    </location>
</feature>
<protein>
    <recommendedName>
        <fullName evidence="1">DUF6896 domain-containing protein</fullName>
    </recommendedName>
</protein>
<reference evidence="2 3" key="1">
    <citation type="journal article" date="2022" name="Res Sq">
        <title>Evolution of multicellular longitudinally dividing oral cavity symbionts (Neisseriaceae).</title>
        <authorList>
            <person name="Nyongesa S."/>
            <person name="Weber P."/>
            <person name="Bernet E."/>
            <person name="Pullido F."/>
            <person name="Nieckarz M."/>
            <person name="Delaby M."/>
            <person name="Nieves C."/>
            <person name="Viehboeck T."/>
            <person name="Krause N."/>
            <person name="Rivera-Millot A."/>
            <person name="Nakamura A."/>
            <person name="Vischer N."/>
            <person name="VanNieuwenhze M."/>
            <person name="Brun Y."/>
            <person name="Cava F."/>
            <person name="Bulgheresi S."/>
            <person name="Veyrier F."/>
        </authorList>
    </citation>
    <scope>NUCLEOTIDE SEQUENCE [LARGE SCALE GENOMIC DNA]</scope>
    <source>
        <strain evidence="2 3">SN4</strain>
    </source>
</reference>
<gene>
    <name evidence="2" type="ORF">LVJ82_05010</name>
</gene>